<dbReference type="GeneID" id="17359527"/>
<keyword evidence="12" id="KW-1185">Reference proteome</keyword>
<dbReference type="Pfam" id="PF00153">
    <property type="entry name" value="Mito_carr"/>
    <property type="match status" value="3"/>
</dbReference>
<dbReference type="Proteomes" id="UP000008141">
    <property type="component" value="Unassembled WGS sequence"/>
</dbReference>
<keyword evidence="4 9" id="KW-0812">Transmembrane</keyword>
<dbReference type="Gene3D" id="1.50.40.10">
    <property type="entry name" value="Mitochondrial carrier domain"/>
    <property type="match status" value="1"/>
</dbReference>
<protein>
    <submittedName>
        <fullName evidence="11">Uncharacterized protein</fullName>
    </submittedName>
</protein>
<dbReference type="PANTHER" id="PTHR45624:SF24">
    <property type="entry name" value="MITOCHONDRIAL SUBSTRATE CARRIER FAMILY PROTEIN G"/>
    <property type="match status" value="1"/>
</dbReference>
<dbReference type="InterPro" id="IPR050567">
    <property type="entry name" value="Mitochondrial_Carrier"/>
</dbReference>
<evidence type="ECO:0000256" key="1">
    <source>
        <dbReference type="ARBA" id="ARBA00004225"/>
    </source>
</evidence>
<dbReference type="OrthoDB" id="14252at2759"/>
<dbReference type="EMBL" id="GL433835">
    <property type="protein sequence ID" value="EFN60117.1"/>
    <property type="molecule type" value="Genomic_DNA"/>
</dbReference>
<evidence type="ECO:0000256" key="8">
    <source>
        <dbReference type="ARBA" id="ARBA00023136"/>
    </source>
</evidence>
<dbReference type="eggNOG" id="KOG0758">
    <property type="taxonomic scope" value="Eukaryota"/>
</dbReference>
<evidence type="ECO:0000256" key="7">
    <source>
        <dbReference type="ARBA" id="ARBA00023128"/>
    </source>
</evidence>
<evidence type="ECO:0000256" key="6">
    <source>
        <dbReference type="ARBA" id="ARBA00022989"/>
    </source>
</evidence>
<evidence type="ECO:0000256" key="9">
    <source>
        <dbReference type="PROSITE-ProRule" id="PRU00282"/>
    </source>
</evidence>
<dbReference type="OMA" id="AGMCFWT"/>
<evidence type="ECO:0000256" key="10">
    <source>
        <dbReference type="RuleBase" id="RU000488"/>
    </source>
</evidence>
<dbReference type="PANTHER" id="PTHR45624">
    <property type="entry name" value="MITOCHONDRIAL BASIC AMINO ACIDS TRANSPORTER-RELATED"/>
    <property type="match status" value="1"/>
</dbReference>
<reference evidence="11 12" key="1">
    <citation type="journal article" date="2010" name="Plant Cell">
        <title>The Chlorella variabilis NC64A genome reveals adaptation to photosymbiosis, coevolution with viruses, and cryptic sex.</title>
        <authorList>
            <person name="Blanc G."/>
            <person name="Duncan G."/>
            <person name="Agarkova I."/>
            <person name="Borodovsky M."/>
            <person name="Gurnon J."/>
            <person name="Kuo A."/>
            <person name="Lindquist E."/>
            <person name="Lucas S."/>
            <person name="Pangilinan J."/>
            <person name="Polle J."/>
            <person name="Salamov A."/>
            <person name="Terry A."/>
            <person name="Yamada T."/>
            <person name="Dunigan D.D."/>
            <person name="Grigoriev I.V."/>
            <person name="Claverie J.M."/>
            <person name="Van Etten J.L."/>
        </authorList>
    </citation>
    <scope>NUCLEOTIDE SEQUENCE [LARGE SCALE GENOMIC DNA]</scope>
    <source>
        <strain evidence="11 12">NC64A</strain>
    </source>
</reference>
<dbReference type="GO" id="GO:0031966">
    <property type="term" value="C:mitochondrial membrane"/>
    <property type="evidence" value="ECO:0007669"/>
    <property type="project" value="UniProtKB-SubCell"/>
</dbReference>
<keyword evidence="7" id="KW-0496">Mitochondrion</keyword>
<comment type="subcellular location">
    <subcellularLocation>
        <location evidence="1">Mitochondrion membrane</location>
        <topology evidence="1">Multi-pass membrane protein</topology>
    </subcellularLocation>
</comment>
<evidence type="ECO:0000256" key="2">
    <source>
        <dbReference type="ARBA" id="ARBA00006375"/>
    </source>
</evidence>
<comment type="similarity">
    <text evidence="2 10">Belongs to the mitochondrial carrier (TC 2.A.29) family.</text>
</comment>
<accession>E1Z363</accession>
<dbReference type="InParanoid" id="E1Z363"/>
<keyword evidence="3 10" id="KW-0813">Transport</keyword>
<feature type="repeat" description="Solcar" evidence="9">
    <location>
        <begin position="25"/>
        <end position="112"/>
    </location>
</feature>
<feature type="repeat" description="Solcar" evidence="9">
    <location>
        <begin position="124"/>
        <end position="218"/>
    </location>
</feature>
<evidence type="ECO:0000313" key="12">
    <source>
        <dbReference type="Proteomes" id="UP000008141"/>
    </source>
</evidence>
<dbReference type="GO" id="GO:0022857">
    <property type="term" value="F:transmembrane transporter activity"/>
    <property type="evidence" value="ECO:0007669"/>
    <property type="project" value="TreeGrafter"/>
</dbReference>
<dbReference type="InterPro" id="IPR023395">
    <property type="entry name" value="MCP_dom_sf"/>
</dbReference>
<keyword evidence="6" id="KW-1133">Transmembrane helix</keyword>
<organism evidence="12">
    <name type="scientific">Chlorella variabilis</name>
    <name type="common">Green alga</name>
    <dbReference type="NCBI Taxonomy" id="554065"/>
    <lineage>
        <taxon>Eukaryota</taxon>
        <taxon>Viridiplantae</taxon>
        <taxon>Chlorophyta</taxon>
        <taxon>core chlorophytes</taxon>
        <taxon>Trebouxiophyceae</taxon>
        <taxon>Chlorellales</taxon>
        <taxon>Chlorellaceae</taxon>
        <taxon>Chlorella clade</taxon>
        <taxon>Chlorella</taxon>
    </lineage>
</organism>
<keyword evidence="5" id="KW-0677">Repeat</keyword>
<gene>
    <name evidence="11" type="ORF">CHLNCDRAFT_133472</name>
</gene>
<evidence type="ECO:0000256" key="4">
    <source>
        <dbReference type="ARBA" id="ARBA00022692"/>
    </source>
</evidence>
<dbReference type="KEGG" id="cvr:CHLNCDRAFT_133472"/>
<feature type="repeat" description="Solcar" evidence="9">
    <location>
        <begin position="230"/>
        <end position="319"/>
    </location>
</feature>
<keyword evidence="8 9" id="KW-0472">Membrane</keyword>
<dbReference type="AlphaFoldDB" id="E1Z363"/>
<dbReference type="SUPFAM" id="SSF103506">
    <property type="entry name" value="Mitochondrial carrier"/>
    <property type="match status" value="1"/>
</dbReference>
<proteinExistence type="inferred from homology"/>
<sequence length="323" mass="34626">MQEIQMPAVPAPPTLAAPQPASGFVRFAKDSFAGTVGGIAVTMVGHPFDTVKVRLQTQPSVNPIYNGAIDCVKKTLQWEGVPGLYKGVTSPLAGQMFFRATLFSAFGASKRWLGTNADGTTRDLTTADYYKAGFITGAAAAFTEAPIDFYKSQIQVQMVRAKADPTYKAPYTSVGECIKATVRYSGFKAPFQGLSATLLRNAPANAIYLGSFEVLKQQASKYYGCAPKDLSAPVVMAAGGTGGILYWLAIFPVDVIKSAMMTDSIDPAQRKYPTIPSTAKALWAEGGLSRFYRGFSPCIMRAAPANAVMLFTVDRVSHLLSDH</sequence>
<name>E1Z363_CHLVA</name>
<evidence type="ECO:0000313" key="11">
    <source>
        <dbReference type="EMBL" id="EFN60117.1"/>
    </source>
</evidence>
<dbReference type="RefSeq" id="XP_005852219.1">
    <property type="nucleotide sequence ID" value="XM_005852157.1"/>
</dbReference>
<dbReference type="PROSITE" id="PS50920">
    <property type="entry name" value="SOLCAR"/>
    <property type="match status" value="3"/>
</dbReference>
<evidence type="ECO:0000256" key="3">
    <source>
        <dbReference type="ARBA" id="ARBA00022448"/>
    </source>
</evidence>
<dbReference type="InterPro" id="IPR018108">
    <property type="entry name" value="MCP_transmembrane"/>
</dbReference>
<evidence type="ECO:0000256" key="5">
    <source>
        <dbReference type="ARBA" id="ARBA00022737"/>
    </source>
</evidence>